<protein>
    <submittedName>
        <fullName evidence="2">Alpha/beta hydrolase</fullName>
    </submittedName>
</protein>
<dbReference type="AlphaFoldDB" id="A0A9X2HGI5"/>
<reference evidence="2" key="1">
    <citation type="submission" date="2022-06" db="EMBL/GenBank/DDBJ databases">
        <title>Rothia sp. isolated from sandalwood seedling.</title>
        <authorList>
            <person name="Tuikhar N."/>
            <person name="Kirdat K."/>
            <person name="Thorat V."/>
            <person name="Swetha P."/>
            <person name="Padma S."/>
            <person name="Sundararaj R."/>
            <person name="Yadav A."/>
        </authorList>
    </citation>
    <scope>NUCLEOTIDE SEQUENCE</scope>
    <source>
        <strain evidence="2">AR01</strain>
    </source>
</reference>
<feature type="domain" description="AB hydrolase-1" evidence="1">
    <location>
        <begin position="10"/>
        <end position="187"/>
    </location>
</feature>
<comment type="caution">
    <text evidence="2">The sequence shown here is derived from an EMBL/GenBank/DDBJ whole genome shotgun (WGS) entry which is preliminary data.</text>
</comment>
<dbReference type="Gene3D" id="3.40.50.1820">
    <property type="entry name" value="alpha/beta hydrolase"/>
    <property type="match status" value="1"/>
</dbReference>
<dbReference type="Proteomes" id="UP001139502">
    <property type="component" value="Unassembled WGS sequence"/>
</dbReference>
<evidence type="ECO:0000259" key="1">
    <source>
        <dbReference type="Pfam" id="PF12697"/>
    </source>
</evidence>
<sequence length="199" mass="20932">MPGPAGDVAAPGLAEDAAALRRALAESDGAVVVGHSYGGTVMAEGADHPSARHLVYITSYLPEAGTSQAEIMAEEPDPVVVEPGPDGALRIAGYDPETFGRRFWQDLDDDAARRGAWERVTAQSAAAFTTPTTRAAWQGVPSTYLVCVRDGSTSLALQRRHAARATASFDLETGHHPFLSAPEAVAERLVEILGAVREA</sequence>
<evidence type="ECO:0000313" key="2">
    <source>
        <dbReference type="EMBL" id="MCP3425311.1"/>
    </source>
</evidence>
<dbReference type="GO" id="GO:0016787">
    <property type="term" value="F:hydrolase activity"/>
    <property type="evidence" value="ECO:0007669"/>
    <property type="project" value="UniProtKB-KW"/>
</dbReference>
<dbReference type="RefSeq" id="WP_254165436.1">
    <property type="nucleotide sequence ID" value="NZ_JANAFB010000007.1"/>
</dbReference>
<accession>A0A9X2HGI5</accession>
<evidence type="ECO:0000313" key="3">
    <source>
        <dbReference type="Proteomes" id="UP001139502"/>
    </source>
</evidence>
<proteinExistence type="predicted"/>
<organism evidence="2 3">
    <name type="scientific">Rothia santali</name>
    <dbReference type="NCBI Taxonomy" id="2949643"/>
    <lineage>
        <taxon>Bacteria</taxon>
        <taxon>Bacillati</taxon>
        <taxon>Actinomycetota</taxon>
        <taxon>Actinomycetes</taxon>
        <taxon>Micrococcales</taxon>
        <taxon>Micrococcaceae</taxon>
        <taxon>Rothia</taxon>
    </lineage>
</organism>
<dbReference type="EMBL" id="JANAFB010000007">
    <property type="protein sequence ID" value="MCP3425311.1"/>
    <property type="molecule type" value="Genomic_DNA"/>
</dbReference>
<dbReference type="SUPFAM" id="SSF53474">
    <property type="entry name" value="alpha/beta-Hydrolases"/>
    <property type="match status" value="1"/>
</dbReference>
<dbReference type="PANTHER" id="PTHR37017:SF11">
    <property type="entry name" value="ESTERASE_LIPASE_THIOESTERASE DOMAIN-CONTAINING PROTEIN"/>
    <property type="match status" value="1"/>
</dbReference>
<keyword evidence="2" id="KW-0378">Hydrolase</keyword>
<dbReference type="InterPro" id="IPR052897">
    <property type="entry name" value="Sec-Metab_Biosynth_Hydrolase"/>
</dbReference>
<dbReference type="InterPro" id="IPR029058">
    <property type="entry name" value="AB_hydrolase_fold"/>
</dbReference>
<dbReference type="PANTHER" id="PTHR37017">
    <property type="entry name" value="AB HYDROLASE-1 DOMAIN-CONTAINING PROTEIN-RELATED"/>
    <property type="match status" value="1"/>
</dbReference>
<gene>
    <name evidence="2" type="ORF">NBM05_04555</name>
</gene>
<name>A0A9X2HGI5_9MICC</name>
<dbReference type="Pfam" id="PF12697">
    <property type="entry name" value="Abhydrolase_6"/>
    <property type="match status" value="1"/>
</dbReference>
<dbReference type="InterPro" id="IPR000073">
    <property type="entry name" value="AB_hydrolase_1"/>
</dbReference>
<keyword evidence="3" id="KW-1185">Reference proteome</keyword>